<accession>B7TPY9</accession>
<proteinExistence type="predicted"/>
<protein>
    <submittedName>
        <fullName evidence="1 2">Gp84.1</fullName>
    </submittedName>
</protein>
<evidence type="ECO:0000313" key="2">
    <source>
        <dbReference type="EMBL" id="BAJ78543.1"/>
    </source>
</evidence>
<dbReference type="GeneID" id="14536678"/>
<evidence type="ECO:0000313" key="3">
    <source>
        <dbReference type="Proteomes" id="UP000102041"/>
    </source>
</evidence>
<dbReference type="Proteomes" id="UP000102041">
    <property type="component" value="Segment"/>
</dbReference>
<reference evidence="1 4" key="2">
    <citation type="journal article" date="2013" name="Genome Announc.">
        <title>Complete genome sequence of pathogenic Guinea pig cytomegalovirus from salivary gland homogenates of infected animals.</title>
        <authorList>
            <person name="Yang D."/>
            <person name="Tamburro K."/>
            <person name="Dittmer D."/>
            <person name="Cui X."/>
            <person name="McVoy M.A."/>
            <person name="Hernandez-Alvarado N."/>
            <person name="Schleiss M.R."/>
        </authorList>
    </citation>
    <scope>NUCLEOTIDE SEQUENCE [LARGE SCALE GENOMIC DNA]</scope>
    <source>
        <strain evidence="1">21222</strain>
    </source>
</reference>
<dbReference type="RefSeq" id="YP_007417851.1">
    <property type="nucleotide sequence ID" value="NC_020231.1"/>
</dbReference>
<evidence type="ECO:0000313" key="1">
    <source>
        <dbReference type="EMBL" id="AGE11555.1"/>
    </source>
</evidence>
<name>B7TPY9_GPCMV</name>
<keyword evidence="4" id="KW-1185">Reference proteome</keyword>
<organism evidence="2 3">
    <name type="scientific">Guinea pig cytomegalovirus (strain 22122)</name>
    <name type="common">GPCMV</name>
    <dbReference type="NCBI Taxonomy" id="103920"/>
    <lineage>
        <taxon>Viruses</taxon>
        <taxon>Duplodnaviria</taxon>
        <taxon>Heunggongvirae</taxon>
        <taxon>Peploviricota</taxon>
        <taxon>Herviviricetes</taxon>
        <taxon>Herpesvirales</taxon>
        <taxon>Orthoherpesviridae</taxon>
        <taxon>Betaherpesvirinae</taxon>
        <taxon>Quwivirus</taxon>
        <taxon>Quwivirus caviidbeta2</taxon>
    </lineage>
</organism>
<evidence type="ECO:0000313" key="4">
    <source>
        <dbReference type="Proteomes" id="UP000132784"/>
    </source>
</evidence>
<dbReference type="EMBL" id="KC503762">
    <property type="protein sequence ID" value="AGE11555.1"/>
    <property type="molecule type" value="Genomic_DNA"/>
</dbReference>
<dbReference type="EMBL" id="AB592928">
    <property type="protein sequence ID" value="BAJ78543.1"/>
    <property type="molecule type" value="Genomic_DNA"/>
</dbReference>
<gene>
    <name evidence="2" type="primary">gp84.1</name>
</gene>
<dbReference type="KEGG" id="vg:14536678"/>
<organismHost>
    <name type="scientific">Cavia porcellus</name>
    <name type="common">Guinea pig</name>
    <dbReference type="NCBI Taxonomy" id="10141"/>
</organismHost>
<sequence length="160" mass="17880">MCRRSLPRREPRHRQPLKIQVADLLSGVTSHTMKAGSSMTSSKTCLTMTRKVDIFAASSSGARSWPRRPGLFSPGRWWSPTRRTSSSWHLVRSMERSSRASFLTYPNVRSVARLAIMDMDMQMFFMSHSVLSSLTTSGKVNVVPLNCICRSRAIAALASS</sequence>
<reference evidence="2 3" key="1">
    <citation type="journal article" date="2011" name="J. Gen. Virol.">
        <title>Re-evaluation of the genome sequence of guinea pig cytomegalovirus.</title>
        <authorList>
            <person name="Kanai K."/>
            <person name="Yamada S."/>
            <person name="Yamamoto Y."/>
            <person name="Fukui Y."/>
            <person name="Kurane I."/>
            <person name="Inoue N."/>
        </authorList>
    </citation>
    <scope>NUCLEOTIDE SEQUENCE [LARGE SCALE GENOMIC DNA]</scope>
    <source>
        <strain evidence="2">22122</strain>
    </source>
</reference>
<dbReference type="Proteomes" id="UP000132784">
    <property type="component" value="Segment"/>
</dbReference>